<keyword evidence="2" id="KW-1185">Reference proteome</keyword>
<sequence>MDQKDEIKDQSMASISQTAFSTTELTESQTTISQFTTETHQIGIKKNQSKSSFNFLTTLKAVFTRKPSVQDPSNKSTKILQTQLIHLRDTDPEYGVVKNLFGIETKIHAIIKLQMPTKLENRHEKYKRLLAKRIIGPHKDVDKVTHKMFHGTKRWANCDLLMINESGNNNIIKMENNIPKFCQSGCGLCGIVQQGNRKNGARKMWFAQQSVISLGYCNTGIKVKVMFVIDCVARAQPSGVFVTSREK</sequence>
<evidence type="ECO:0000313" key="1">
    <source>
        <dbReference type="EMBL" id="CAG8723328.1"/>
    </source>
</evidence>
<feature type="non-terminal residue" evidence="1">
    <location>
        <position position="1"/>
    </location>
</feature>
<dbReference type="Proteomes" id="UP000789405">
    <property type="component" value="Unassembled WGS sequence"/>
</dbReference>
<gene>
    <name evidence="1" type="ORF">DERYTH_LOCUS14494</name>
</gene>
<accession>A0A9N9I657</accession>
<dbReference type="OrthoDB" id="2386012at2759"/>
<evidence type="ECO:0000313" key="2">
    <source>
        <dbReference type="Proteomes" id="UP000789405"/>
    </source>
</evidence>
<dbReference type="Gene3D" id="3.90.228.10">
    <property type="match status" value="1"/>
</dbReference>
<reference evidence="1" key="1">
    <citation type="submission" date="2021-06" db="EMBL/GenBank/DDBJ databases">
        <authorList>
            <person name="Kallberg Y."/>
            <person name="Tangrot J."/>
            <person name="Rosling A."/>
        </authorList>
    </citation>
    <scope>NUCLEOTIDE SEQUENCE</scope>
    <source>
        <strain evidence="1">MA453B</strain>
    </source>
</reference>
<comment type="caution">
    <text evidence="1">The sequence shown here is derived from an EMBL/GenBank/DDBJ whole genome shotgun (WGS) entry which is preliminary data.</text>
</comment>
<protein>
    <submittedName>
        <fullName evidence="1">19832_t:CDS:1</fullName>
    </submittedName>
</protein>
<dbReference type="AlphaFoldDB" id="A0A9N9I657"/>
<name>A0A9N9I657_9GLOM</name>
<proteinExistence type="predicted"/>
<dbReference type="EMBL" id="CAJVPY010010978">
    <property type="protein sequence ID" value="CAG8723328.1"/>
    <property type="molecule type" value="Genomic_DNA"/>
</dbReference>
<organism evidence="1 2">
    <name type="scientific">Dentiscutata erythropus</name>
    <dbReference type="NCBI Taxonomy" id="1348616"/>
    <lineage>
        <taxon>Eukaryota</taxon>
        <taxon>Fungi</taxon>
        <taxon>Fungi incertae sedis</taxon>
        <taxon>Mucoromycota</taxon>
        <taxon>Glomeromycotina</taxon>
        <taxon>Glomeromycetes</taxon>
        <taxon>Diversisporales</taxon>
        <taxon>Gigasporaceae</taxon>
        <taxon>Dentiscutata</taxon>
    </lineage>
</organism>